<sequence length="323" mass="35861">MKNWLLIIVVYAASVGPLWAADVLLIESYHKEYGWDESYIRGLENTLGDDVTLHTFEMDTKRLPKTDYDSQADKAFAMYQQVAPDVVVLGDDNALSYMLPRLQNEDIDIVFLGINANPRRLMAKYSGKARVTGVLERPLFVRSMQEVKQMLGKDKLIVKIMFDAGTTSTIATDHIGKQYQSLKNKLGIDATIENHETFDAWKASVNSSDGYDIIVVGLYQIIRDSDGNVVDPNKVLAWTNQHSAIPLFGFWDFSVGKGQTAGGVVLFGESQGVQAGEYVNRILAGEEASSISVIHGKQGRAIYSGAEFTRWGLNAPNGWRNID</sequence>
<evidence type="ECO:0000313" key="1">
    <source>
        <dbReference type="EMBL" id="QIR05939.1"/>
    </source>
</evidence>
<evidence type="ECO:0008006" key="3">
    <source>
        <dbReference type="Google" id="ProtNLM"/>
    </source>
</evidence>
<dbReference type="PANTHER" id="PTHR35271">
    <property type="entry name" value="ABC TRANSPORTER, SUBSTRATE-BINDING LIPOPROTEIN-RELATED"/>
    <property type="match status" value="1"/>
</dbReference>
<proteinExistence type="predicted"/>
<dbReference type="RefSeq" id="WP_167314268.1">
    <property type="nucleotide sequence ID" value="NZ_CP050266.1"/>
</dbReference>
<evidence type="ECO:0000313" key="2">
    <source>
        <dbReference type="Proteomes" id="UP000501408"/>
    </source>
</evidence>
<dbReference type="Gene3D" id="3.40.50.2300">
    <property type="match status" value="2"/>
</dbReference>
<dbReference type="EMBL" id="CP050266">
    <property type="protein sequence ID" value="QIR05939.1"/>
    <property type="molecule type" value="Genomic_DNA"/>
</dbReference>
<dbReference type="Proteomes" id="UP000501408">
    <property type="component" value="Chromosome 1"/>
</dbReference>
<accession>A0ABX6K302</accession>
<organism evidence="1 2">
    <name type="scientific">Salinivibrio costicola</name>
    <name type="common">Vibrio costicola</name>
    <dbReference type="NCBI Taxonomy" id="51367"/>
    <lineage>
        <taxon>Bacteria</taxon>
        <taxon>Pseudomonadati</taxon>
        <taxon>Pseudomonadota</taxon>
        <taxon>Gammaproteobacteria</taxon>
        <taxon>Vibrionales</taxon>
        <taxon>Vibrionaceae</taxon>
        <taxon>Salinivibrio</taxon>
    </lineage>
</organism>
<reference evidence="1 2" key="1">
    <citation type="submission" date="2020-03" db="EMBL/GenBank/DDBJ databases">
        <title>Genome mining reveals the biosynthetic pathways of PHA and ectoines of the halophilic strain Salinivibrio costicola M318 isolated from fermented shrimp paste.</title>
        <authorList>
            <person name="Doan T.V."/>
            <person name="Tran L.T."/>
            <person name="Trieu T.A."/>
            <person name="Nguyen Q.V."/>
            <person name="Quach T.N."/>
            <person name="Phi T.Q."/>
            <person name="Kumar S."/>
        </authorList>
    </citation>
    <scope>NUCLEOTIDE SEQUENCE [LARGE SCALE GENOMIC DNA]</scope>
    <source>
        <strain evidence="1 2">M318</strain>
    </source>
</reference>
<protein>
    <recommendedName>
        <fullName evidence="3">Sugar ABC transporter ATPase</fullName>
    </recommendedName>
</protein>
<gene>
    <name evidence="1" type="ORF">HBA18_05875</name>
</gene>
<name>A0ABX6K302_SALCS</name>
<dbReference type="PANTHER" id="PTHR35271:SF1">
    <property type="entry name" value="ABC TRANSPORTER, SUBSTRATE-BINDING LIPOPROTEIN"/>
    <property type="match status" value="1"/>
</dbReference>
<dbReference type="InterPro" id="IPR007487">
    <property type="entry name" value="ABC_transpt-TYRBP-like"/>
</dbReference>
<keyword evidence="2" id="KW-1185">Reference proteome</keyword>